<comment type="caution">
    <text evidence="1">The sequence shown here is derived from an EMBL/GenBank/DDBJ whole genome shotgun (WGS) entry which is preliminary data.</text>
</comment>
<reference evidence="1" key="1">
    <citation type="submission" date="2021-02" db="EMBL/GenBank/DDBJ databases">
        <authorList>
            <person name="Nowell W R."/>
        </authorList>
    </citation>
    <scope>NUCLEOTIDE SEQUENCE</scope>
</reference>
<name>A0A820LPI2_9BILA</name>
<sequence>MHLENSDSYDEQEIRIDNIESCTMLRNVIITGVTSYRHEFQTFFAIFGSTIQFLTINITILENQPFLTQLEHDVLNKMPLLSSFNFFIKWNRQYLDGIFVIDTQIFQNSNWQRFGQ</sequence>
<evidence type="ECO:0000313" key="2">
    <source>
        <dbReference type="Proteomes" id="UP000663844"/>
    </source>
</evidence>
<protein>
    <submittedName>
        <fullName evidence="1">Uncharacterized protein</fullName>
    </submittedName>
</protein>
<dbReference type="AlphaFoldDB" id="A0A820LPI2"/>
<accession>A0A820LPI2</accession>
<evidence type="ECO:0000313" key="1">
    <source>
        <dbReference type="EMBL" id="CAF4360687.1"/>
    </source>
</evidence>
<organism evidence="1 2">
    <name type="scientific">Adineta steineri</name>
    <dbReference type="NCBI Taxonomy" id="433720"/>
    <lineage>
        <taxon>Eukaryota</taxon>
        <taxon>Metazoa</taxon>
        <taxon>Spiralia</taxon>
        <taxon>Gnathifera</taxon>
        <taxon>Rotifera</taxon>
        <taxon>Eurotatoria</taxon>
        <taxon>Bdelloidea</taxon>
        <taxon>Adinetida</taxon>
        <taxon>Adinetidae</taxon>
        <taxon>Adineta</taxon>
    </lineage>
</organism>
<proteinExistence type="predicted"/>
<feature type="non-terminal residue" evidence="1">
    <location>
        <position position="116"/>
    </location>
</feature>
<dbReference type="EMBL" id="CAJOAZ010021910">
    <property type="protein sequence ID" value="CAF4360687.1"/>
    <property type="molecule type" value="Genomic_DNA"/>
</dbReference>
<gene>
    <name evidence="1" type="ORF">OXD698_LOCUS49289</name>
</gene>
<dbReference type="Proteomes" id="UP000663844">
    <property type="component" value="Unassembled WGS sequence"/>
</dbReference>